<dbReference type="GO" id="GO:0000272">
    <property type="term" value="P:polysaccharide catabolic process"/>
    <property type="evidence" value="ECO:0007669"/>
    <property type="project" value="UniProtKB-KW"/>
</dbReference>
<feature type="domain" description="Glycosyl hydrolase family 81 C-terminal" evidence="11">
    <location>
        <begin position="359"/>
        <end position="707"/>
    </location>
</feature>
<dbReference type="InterPro" id="IPR005200">
    <property type="entry name" value="Endo-beta-glucanase"/>
</dbReference>
<dbReference type="InterPro" id="IPR040720">
    <property type="entry name" value="GH81_C"/>
</dbReference>
<protein>
    <recommendedName>
        <fullName evidence="3">glucan endo-1,3-beta-D-glucosidase</fullName>
        <ecNumber evidence="3">3.2.1.39</ecNumber>
    </recommendedName>
</protein>
<dbReference type="Proteomes" id="UP001392437">
    <property type="component" value="Unassembled WGS sequence"/>
</dbReference>
<dbReference type="PANTHER" id="PTHR31983">
    <property type="entry name" value="ENDO-1,3(4)-BETA-GLUCANASE 1"/>
    <property type="match status" value="1"/>
</dbReference>
<dbReference type="Pfam" id="PF17652">
    <property type="entry name" value="Glyco_hydro81C"/>
    <property type="match status" value="1"/>
</dbReference>
<feature type="domain" description="Glycosyl hydrolase family 81 N-terminal" evidence="10">
    <location>
        <begin position="30"/>
        <end position="350"/>
    </location>
</feature>
<keyword evidence="13" id="KW-1185">Reference proteome</keyword>
<dbReference type="GO" id="GO:0042973">
    <property type="term" value="F:glucan endo-1,3-beta-D-glucosidase activity"/>
    <property type="evidence" value="ECO:0007669"/>
    <property type="project" value="UniProtKB-EC"/>
</dbReference>
<dbReference type="Gene3D" id="2.70.98.30">
    <property type="entry name" value="Golgi alpha-mannosidase II, domain 4"/>
    <property type="match status" value="1"/>
</dbReference>
<dbReference type="Gene3D" id="1.10.287.1170">
    <property type="entry name" value="glycoside hydrolase family 81 endo-[beta] glucanase"/>
    <property type="match status" value="1"/>
</dbReference>
<comment type="catalytic activity">
    <reaction evidence="1">
        <text>Hydrolysis of (1-&gt;3)-beta-D-glucosidic linkages in (1-&gt;3)-beta-D-glucans.</text>
        <dbReference type="EC" id="3.2.1.39"/>
    </reaction>
</comment>
<dbReference type="EC" id="3.2.1.39" evidence="3"/>
<keyword evidence="6" id="KW-0326">Glycosidase</keyword>
<evidence type="ECO:0000256" key="3">
    <source>
        <dbReference type="ARBA" id="ARBA00012780"/>
    </source>
</evidence>
<accession>A0AAW0R0B5</accession>
<feature type="region of interest" description="Disordered" evidence="9">
    <location>
        <begin position="18"/>
        <end position="40"/>
    </location>
</feature>
<evidence type="ECO:0000256" key="8">
    <source>
        <dbReference type="ARBA" id="ARBA00023326"/>
    </source>
</evidence>
<evidence type="ECO:0000256" key="9">
    <source>
        <dbReference type="SAM" id="MobiDB-lite"/>
    </source>
</evidence>
<organism evidence="12 13">
    <name type="scientific">Apiospora kogelbergensis</name>
    <dbReference type="NCBI Taxonomy" id="1337665"/>
    <lineage>
        <taxon>Eukaryota</taxon>
        <taxon>Fungi</taxon>
        <taxon>Dikarya</taxon>
        <taxon>Ascomycota</taxon>
        <taxon>Pezizomycotina</taxon>
        <taxon>Sordariomycetes</taxon>
        <taxon>Xylariomycetidae</taxon>
        <taxon>Amphisphaeriales</taxon>
        <taxon>Apiosporaceae</taxon>
        <taxon>Apiospora</taxon>
    </lineage>
</organism>
<dbReference type="EMBL" id="JAQQWP010000004">
    <property type="protein sequence ID" value="KAK8120660.1"/>
    <property type="molecule type" value="Genomic_DNA"/>
</dbReference>
<evidence type="ECO:0000256" key="4">
    <source>
        <dbReference type="ARBA" id="ARBA00022801"/>
    </source>
</evidence>
<dbReference type="GO" id="GO:0052861">
    <property type="term" value="F:endo-1,3(4)-beta-glucanase activity"/>
    <property type="evidence" value="ECO:0007669"/>
    <property type="project" value="InterPro"/>
</dbReference>
<dbReference type="GO" id="GO:0009986">
    <property type="term" value="C:cell surface"/>
    <property type="evidence" value="ECO:0007669"/>
    <property type="project" value="TreeGrafter"/>
</dbReference>
<dbReference type="InterPro" id="IPR040451">
    <property type="entry name" value="GH81_N"/>
</dbReference>
<dbReference type="AlphaFoldDB" id="A0AAW0R0B5"/>
<evidence type="ECO:0000259" key="10">
    <source>
        <dbReference type="Pfam" id="PF03639"/>
    </source>
</evidence>
<comment type="similarity">
    <text evidence="2">Belongs to the glycosyl hydrolase 81 family.</text>
</comment>
<dbReference type="GO" id="GO:0071555">
    <property type="term" value="P:cell wall organization"/>
    <property type="evidence" value="ECO:0007669"/>
    <property type="project" value="UniProtKB-KW"/>
</dbReference>
<keyword evidence="4 12" id="KW-0378">Hydrolase</keyword>
<keyword evidence="7" id="KW-0961">Cell wall biogenesis/degradation</keyword>
<feature type="compositionally biased region" description="Basic and acidic residues" evidence="9">
    <location>
        <begin position="23"/>
        <end position="32"/>
    </location>
</feature>
<evidence type="ECO:0000256" key="7">
    <source>
        <dbReference type="ARBA" id="ARBA00023316"/>
    </source>
</evidence>
<keyword evidence="5" id="KW-0119">Carbohydrate metabolism</keyword>
<evidence type="ECO:0000313" key="13">
    <source>
        <dbReference type="Proteomes" id="UP001392437"/>
    </source>
</evidence>
<keyword evidence="8" id="KW-0624">Polysaccharide degradation</keyword>
<reference evidence="12 13" key="1">
    <citation type="submission" date="2023-01" db="EMBL/GenBank/DDBJ databases">
        <title>Analysis of 21 Apiospora genomes using comparative genomics revels a genus with tremendous synthesis potential of carbohydrate active enzymes and secondary metabolites.</title>
        <authorList>
            <person name="Sorensen T."/>
        </authorList>
    </citation>
    <scope>NUCLEOTIDE SEQUENCE [LARGE SCALE GENOMIC DNA]</scope>
    <source>
        <strain evidence="12 13">CBS 117206</strain>
    </source>
</reference>
<comment type="caution">
    <text evidence="12">The sequence shown here is derived from an EMBL/GenBank/DDBJ whole genome shotgun (WGS) entry which is preliminary data.</text>
</comment>
<evidence type="ECO:0000256" key="5">
    <source>
        <dbReference type="ARBA" id="ARBA00023277"/>
    </source>
</evidence>
<evidence type="ECO:0000259" key="11">
    <source>
        <dbReference type="Pfam" id="PF17652"/>
    </source>
</evidence>
<dbReference type="PROSITE" id="PS52008">
    <property type="entry name" value="GH81"/>
    <property type="match status" value="1"/>
</dbReference>
<evidence type="ECO:0000256" key="2">
    <source>
        <dbReference type="ARBA" id="ARBA00010730"/>
    </source>
</evidence>
<evidence type="ECO:0000256" key="6">
    <source>
        <dbReference type="ARBA" id="ARBA00023295"/>
    </source>
</evidence>
<evidence type="ECO:0000313" key="12">
    <source>
        <dbReference type="EMBL" id="KAK8120660.1"/>
    </source>
</evidence>
<gene>
    <name evidence="12" type="ORF">PG999_004780</name>
</gene>
<sequence>MAESAASSDIFRHPIATGAPSAKFEERKDHPVPRLGVTGNGPHHTNKFYANFYLGNQSAPTYLHPYSVAWARGQGATPSWGLSVSHIEAGQRVYGETSRDTGAAKYFLNPVGIQSLSLSAMELGASSALTVDAIEAQSVNVNLLDKDKGKTLVTFPLVQGMAFVTAIYYGSTPAISTGVFFKTVTKSTKGPKPGVTKYTIYLEDGKVWHVYAYSEQGDSFDLQVINNSHAKAKTPFNGIIQVIKDPGSAEGLIDEASGAYPTGVTLSGTSSGTKGTYTFMYKKAGVFNGKLMMYALPHHVDSFDTETHNAVTKIQLQTTTKGMATAVIADSWTMVEPNMPVSMGFAPWDPVTGSKASVKSNLINEILPIALKEISQDVEQQSNQNSMYFSGKALAKFAHLCYAVHDMLQNQKLAQTGLANLKAAFSRFAENKQQFPLYYESAWGGIVSSATYQTGNSGADFGNTYYNDHHFHYGYFILAAAIIGNLDPAWLTQANVDYVNTLVRDIANPSKADSYFPVYRNFDWYHGHSWAHGLYETLDGKDQESSSEDAMHAYAIKMWGHTIKDGNMEARGNLMLAIITRSLSQYYLYTSNNKVQPSNFIGNRVAGILFENKCDHTTYFGANIEYVQGIHMIPLLPSSKLTRASTFVQQEWETYFDHGRVDKVEGGWRGILYGNLATVDPKSAWEFFTARNFDPSWLDGGASLTWYQVYTAAFL</sequence>
<dbReference type="Pfam" id="PF03639">
    <property type="entry name" value="Glyco_hydro_81"/>
    <property type="match status" value="1"/>
</dbReference>
<dbReference type="PANTHER" id="PTHR31983:SF0">
    <property type="entry name" value="GLUCAN ENDO-1,3-BETA-D-GLUCOSIDASE 2"/>
    <property type="match status" value="1"/>
</dbReference>
<name>A0AAW0R0B5_9PEZI</name>
<dbReference type="FunFam" id="1.10.287.1170:FF:000001">
    <property type="entry name" value="Endo-1,3-beta-glucanase Engl1"/>
    <property type="match status" value="1"/>
</dbReference>
<proteinExistence type="inferred from homology"/>
<evidence type="ECO:0000256" key="1">
    <source>
        <dbReference type="ARBA" id="ARBA00000382"/>
    </source>
</evidence>